<sequence>MRFAQTGRVIELARHWEPRSIIIEDKGSGTALIQQLRAEHNSMTRPTAFLPKEDKVTRLHAQSARIEAGHVWLPDNAPWLEDLRIELSSFPNGRHDDQADSISQFLSWFSDMRSRTVQLVPLSGI</sequence>
<dbReference type="KEGG" id="arue:QQX03_11035"/>
<keyword evidence="1" id="KW-1188">Viral release from host cell</keyword>
<feature type="domain" description="Terminase large subunit gp17-like C-terminal" evidence="2">
    <location>
        <begin position="5"/>
        <end position="106"/>
    </location>
</feature>
<keyword evidence="4" id="KW-1185">Reference proteome</keyword>
<name>A0A9Y2B9K6_9SPHN</name>
<dbReference type="InterPro" id="IPR006517">
    <property type="entry name" value="Phage_terminase_lsu-like_C"/>
</dbReference>
<dbReference type="AlphaFoldDB" id="A0A9Y2B9K6"/>
<dbReference type="InterPro" id="IPR035421">
    <property type="entry name" value="Terminase_6C"/>
</dbReference>
<dbReference type="Gene3D" id="3.30.420.240">
    <property type="match status" value="1"/>
</dbReference>
<dbReference type="Proteomes" id="UP001231445">
    <property type="component" value="Chromosome"/>
</dbReference>
<proteinExistence type="predicted"/>
<organism evidence="3 4">
    <name type="scientific">Altererythrobacter rubellus</name>
    <dbReference type="NCBI Taxonomy" id="2173831"/>
    <lineage>
        <taxon>Bacteria</taxon>
        <taxon>Pseudomonadati</taxon>
        <taxon>Pseudomonadota</taxon>
        <taxon>Alphaproteobacteria</taxon>
        <taxon>Sphingomonadales</taxon>
        <taxon>Erythrobacteraceae</taxon>
        <taxon>Altererythrobacter</taxon>
    </lineage>
</organism>
<dbReference type="Pfam" id="PF17289">
    <property type="entry name" value="Terminase_6C"/>
    <property type="match status" value="1"/>
</dbReference>
<evidence type="ECO:0000259" key="2">
    <source>
        <dbReference type="Pfam" id="PF17289"/>
    </source>
</evidence>
<evidence type="ECO:0000256" key="1">
    <source>
        <dbReference type="ARBA" id="ARBA00022612"/>
    </source>
</evidence>
<evidence type="ECO:0000313" key="3">
    <source>
        <dbReference type="EMBL" id="WIW95452.1"/>
    </source>
</evidence>
<reference evidence="3 4" key="1">
    <citation type="submission" date="2023-06" db="EMBL/GenBank/DDBJ databases">
        <title>Altererythrobacter rubellus NBRC 112769 genome.</title>
        <authorList>
            <person name="Zhang K."/>
        </authorList>
    </citation>
    <scope>NUCLEOTIDE SEQUENCE [LARGE SCALE GENOMIC DNA]</scope>
    <source>
        <strain evidence="3 4">NBRC 112769</strain>
    </source>
</reference>
<evidence type="ECO:0000313" key="4">
    <source>
        <dbReference type="Proteomes" id="UP001231445"/>
    </source>
</evidence>
<gene>
    <name evidence="3" type="primary">terL</name>
    <name evidence="3" type="ORF">QQX03_11035</name>
</gene>
<dbReference type="NCBIfam" id="TIGR01630">
    <property type="entry name" value="psiM2_ORF9"/>
    <property type="match status" value="1"/>
</dbReference>
<dbReference type="RefSeq" id="WP_285975767.1">
    <property type="nucleotide sequence ID" value="NZ_CP127221.1"/>
</dbReference>
<dbReference type="EMBL" id="CP127221">
    <property type="protein sequence ID" value="WIW95452.1"/>
    <property type="molecule type" value="Genomic_DNA"/>
</dbReference>
<protein>
    <submittedName>
        <fullName evidence="3">Phage terminase large subunit</fullName>
    </submittedName>
</protein>
<accession>A0A9Y2B9K6</accession>